<evidence type="ECO:0000256" key="3">
    <source>
        <dbReference type="SAM" id="MobiDB-lite"/>
    </source>
</evidence>
<dbReference type="Pfam" id="PF10187">
    <property type="entry name" value="FAM192A_Fyv6_N"/>
    <property type="match status" value="1"/>
</dbReference>
<dbReference type="GO" id="GO:0005634">
    <property type="term" value="C:nucleus"/>
    <property type="evidence" value="ECO:0007669"/>
    <property type="project" value="UniProtKB-SubCell"/>
</dbReference>
<sequence>MPKFISEVDVEARKKIQEDEGIVEAPYDARSLYERLQAEKDRKQEEYEATNALKNRIHRLDEDEVEYLQTLSAKQHKADLEKEKEIAELVKEAKANRPVHVSSTNTISGLSTKSFYNKGGSSQRALMASAVKRTSSLDIVGPQSKRANTRTSASNEKYPIDPLAKVYADESTYRSMSKQLSGSLDVLPGLSDYSDSDSDSEKSTDSTSDDSTDLEDSVCTLQQIACTRILYTKAEGSTDNGSV</sequence>
<accession>A0AA85J080</accession>
<feature type="compositionally biased region" description="Polar residues" evidence="3">
    <location>
        <begin position="101"/>
        <end position="114"/>
    </location>
</feature>
<evidence type="ECO:0000256" key="1">
    <source>
        <dbReference type="ARBA" id="ARBA00004123"/>
    </source>
</evidence>
<dbReference type="Proteomes" id="UP000050795">
    <property type="component" value="Unassembled WGS sequence"/>
</dbReference>
<evidence type="ECO:0000256" key="2">
    <source>
        <dbReference type="ARBA" id="ARBA00023242"/>
    </source>
</evidence>
<feature type="region of interest" description="Disordered" evidence="3">
    <location>
        <begin position="95"/>
        <end position="114"/>
    </location>
</feature>
<dbReference type="InterPro" id="IPR019331">
    <property type="entry name" value="FAM192A/Fyv6_N"/>
</dbReference>
<feature type="domain" description="FAM192A/Fyv6 N-terminal" evidence="4">
    <location>
        <begin position="11"/>
        <end position="92"/>
    </location>
</feature>
<proteinExistence type="predicted"/>
<reference evidence="5" key="1">
    <citation type="submission" date="2022-06" db="EMBL/GenBank/DDBJ databases">
        <authorList>
            <person name="Berger JAMES D."/>
            <person name="Berger JAMES D."/>
        </authorList>
    </citation>
    <scope>NUCLEOTIDE SEQUENCE [LARGE SCALE GENOMIC DNA]</scope>
</reference>
<evidence type="ECO:0000313" key="7">
    <source>
        <dbReference type="WBParaSite" id="TREG1_13230.1"/>
    </source>
</evidence>
<evidence type="ECO:0000313" key="6">
    <source>
        <dbReference type="WBParaSite" id="TREG1_13200.1"/>
    </source>
</evidence>
<evidence type="ECO:0000313" key="5">
    <source>
        <dbReference type="Proteomes" id="UP000050795"/>
    </source>
</evidence>
<reference evidence="6 7" key="2">
    <citation type="submission" date="2023-11" db="UniProtKB">
        <authorList>
            <consortium name="WormBaseParasite"/>
        </authorList>
    </citation>
    <scope>IDENTIFICATION</scope>
</reference>
<dbReference type="WBParaSite" id="TREG1_13200.1">
    <property type="protein sequence ID" value="TREG1_13200.1"/>
    <property type="gene ID" value="TREG1_13200"/>
</dbReference>
<dbReference type="PANTHER" id="PTHR13495:SF0">
    <property type="entry name" value="PSME3-INTERACTING PROTEIN"/>
    <property type="match status" value="1"/>
</dbReference>
<evidence type="ECO:0000259" key="4">
    <source>
        <dbReference type="Pfam" id="PF10187"/>
    </source>
</evidence>
<comment type="subcellular location">
    <subcellularLocation>
        <location evidence="1">Nucleus</location>
    </subcellularLocation>
</comment>
<dbReference type="InterPro" id="IPR039845">
    <property type="entry name" value="FAM192A"/>
</dbReference>
<protein>
    <recommendedName>
        <fullName evidence="4">FAM192A/Fyv6 N-terminal domain-containing protein</fullName>
    </recommendedName>
</protein>
<dbReference type="WBParaSite" id="TREG1_13230.1">
    <property type="protein sequence ID" value="TREG1_13230.1"/>
    <property type="gene ID" value="TREG1_13230"/>
</dbReference>
<keyword evidence="5" id="KW-1185">Reference proteome</keyword>
<feature type="region of interest" description="Disordered" evidence="3">
    <location>
        <begin position="137"/>
        <end position="161"/>
    </location>
</feature>
<dbReference type="AlphaFoldDB" id="A0AA85J080"/>
<feature type="region of interest" description="Disordered" evidence="3">
    <location>
        <begin position="183"/>
        <end position="215"/>
    </location>
</feature>
<dbReference type="PANTHER" id="PTHR13495">
    <property type="entry name" value="NEFA-INTERACTING NUCLEAR PROTEIN NIP30"/>
    <property type="match status" value="1"/>
</dbReference>
<keyword evidence="2" id="KW-0539">Nucleus</keyword>
<feature type="compositionally biased region" description="Polar residues" evidence="3">
    <location>
        <begin position="145"/>
        <end position="155"/>
    </location>
</feature>
<name>A0AA85J080_TRIRE</name>
<organism evidence="5 6">
    <name type="scientific">Trichobilharzia regenti</name>
    <name type="common">Nasal bird schistosome</name>
    <dbReference type="NCBI Taxonomy" id="157069"/>
    <lineage>
        <taxon>Eukaryota</taxon>
        <taxon>Metazoa</taxon>
        <taxon>Spiralia</taxon>
        <taxon>Lophotrochozoa</taxon>
        <taxon>Platyhelminthes</taxon>
        <taxon>Trematoda</taxon>
        <taxon>Digenea</taxon>
        <taxon>Strigeidida</taxon>
        <taxon>Schistosomatoidea</taxon>
        <taxon>Schistosomatidae</taxon>
        <taxon>Trichobilharzia</taxon>
    </lineage>
</organism>